<comment type="caution">
    <text evidence="2">The sequence shown here is derived from an EMBL/GenBank/DDBJ whole genome shotgun (WGS) entry which is preliminary data.</text>
</comment>
<dbReference type="EMBL" id="CAUYUJ010011636">
    <property type="protein sequence ID" value="CAK0832293.1"/>
    <property type="molecule type" value="Genomic_DNA"/>
</dbReference>
<sequence length="266" mass="28318">MRDQSAHVPGDPAQGPCPRGRDCGHAPRPRDPGGSRAHGRSASAGRATERARASPRATERASNRPSERAGGGARAAACRVGGAASEGPSLLRPPARTASAGSAGTGPGARGRLREREHAPVAGVFSGGTITKSLTSMEPGSATTCTRRARRFTSRLRKPWFCTLRIFASSHKPAFLLQYSTRPPSAKLATVPAHGWEVGSSLGMRCSLESRSRGPNSRVRLCSSQRSLTHWQETLPLVRSRLRRSAVSQPLCRVRQEASSQERSSS</sequence>
<feature type="compositionally biased region" description="Basic and acidic residues" evidence="1">
    <location>
        <begin position="47"/>
        <end position="67"/>
    </location>
</feature>
<evidence type="ECO:0000256" key="1">
    <source>
        <dbReference type="SAM" id="MobiDB-lite"/>
    </source>
</evidence>
<feature type="compositionally biased region" description="Low complexity" evidence="1">
    <location>
        <begin position="74"/>
        <end position="83"/>
    </location>
</feature>
<organism evidence="2 3">
    <name type="scientific">Prorocentrum cordatum</name>
    <dbReference type="NCBI Taxonomy" id="2364126"/>
    <lineage>
        <taxon>Eukaryota</taxon>
        <taxon>Sar</taxon>
        <taxon>Alveolata</taxon>
        <taxon>Dinophyceae</taxon>
        <taxon>Prorocentrales</taxon>
        <taxon>Prorocentraceae</taxon>
        <taxon>Prorocentrum</taxon>
    </lineage>
</organism>
<feature type="region of interest" description="Disordered" evidence="1">
    <location>
        <begin position="1"/>
        <end position="114"/>
    </location>
</feature>
<evidence type="ECO:0000313" key="2">
    <source>
        <dbReference type="EMBL" id="CAK0832293.1"/>
    </source>
</evidence>
<evidence type="ECO:0000313" key="3">
    <source>
        <dbReference type="Proteomes" id="UP001189429"/>
    </source>
</evidence>
<protein>
    <submittedName>
        <fullName evidence="2">Uncharacterized protein</fullName>
    </submittedName>
</protein>
<feature type="compositionally biased region" description="Low complexity" evidence="1">
    <location>
        <begin position="92"/>
        <end position="102"/>
    </location>
</feature>
<reference evidence="2" key="1">
    <citation type="submission" date="2023-10" db="EMBL/GenBank/DDBJ databases">
        <authorList>
            <person name="Chen Y."/>
            <person name="Shah S."/>
            <person name="Dougan E. K."/>
            <person name="Thang M."/>
            <person name="Chan C."/>
        </authorList>
    </citation>
    <scope>NUCLEOTIDE SEQUENCE [LARGE SCALE GENOMIC DNA]</scope>
</reference>
<gene>
    <name evidence="2" type="ORF">PCOR1329_LOCUS30350</name>
</gene>
<proteinExistence type="predicted"/>
<accession>A0ABN9SKH4</accession>
<name>A0ABN9SKH4_9DINO</name>
<feature type="compositionally biased region" description="Basic and acidic residues" evidence="1">
    <location>
        <begin position="19"/>
        <end position="33"/>
    </location>
</feature>
<dbReference type="Proteomes" id="UP001189429">
    <property type="component" value="Unassembled WGS sequence"/>
</dbReference>
<keyword evidence="3" id="KW-1185">Reference proteome</keyword>